<dbReference type="EMBL" id="CM042049">
    <property type="protein sequence ID" value="KAI3746149.1"/>
    <property type="molecule type" value="Genomic_DNA"/>
</dbReference>
<dbReference type="Proteomes" id="UP001055879">
    <property type="component" value="Linkage Group LG03"/>
</dbReference>
<reference evidence="1 2" key="2">
    <citation type="journal article" date="2022" name="Mol. Ecol. Resour.">
        <title>The genomes of chicory, endive, great burdock and yacon provide insights into Asteraceae paleo-polyploidization history and plant inulin production.</title>
        <authorList>
            <person name="Fan W."/>
            <person name="Wang S."/>
            <person name="Wang H."/>
            <person name="Wang A."/>
            <person name="Jiang F."/>
            <person name="Liu H."/>
            <person name="Zhao H."/>
            <person name="Xu D."/>
            <person name="Zhang Y."/>
        </authorList>
    </citation>
    <scope>NUCLEOTIDE SEQUENCE [LARGE SCALE GENOMIC DNA]</scope>
    <source>
        <strain evidence="2">cv. Niubang</strain>
    </source>
</reference>
<accession>A0ACB9DHN5</accession>
<evidence type="ECO:0000313" key="1">
    <source>
        <dbReference type="EMBL" id="KAI3746149.1"/>
    </source>
</evidence>
<name>A0ACB9DHN5_ARCLA</name>
<sequence length="215" mass="22999">MGEVLKTFNCVLEESENLPWGKVLISSSVKKSICEIKCIKIGLLSYRINIEDEDSSLMEVLERDVLEGSYSDIEGGDEEGDDNPKRDLAGDDGKSMEEGGGGEKPESVGNEEVVPKDIEEGVVSNNVGNSSDKWEGLNKGPVCCINKSGKGVSGDMGPVFMDRRCVSSGLECNSPSRENNGLRGTNKENFMGKVAGPNKRQISEGVVGGNFGTGR</sequence>
<gene>
    <name evidence="1" type="ORF">L6452_08572</name>
</gene>
<protein>
    <submittedName>
        <fullName evidence="1">Uncharacterized protein</fullName>
    </submittedName>
</protein>
<reference evidence="2" key="1">
    <citation type="journal article" date="2022" name="Mol. Ecol. Resour.">
        <title>The genomes of chicory, endive, great burdock and yacon provide insights into Asteraceae palaeo-polyploidization history and plant inulin production.</title>
        <authorList>
            <person name="Fan W."/>
            <person name="Wang S."/>
            <person name="Wang H."/>
            <person name="Wang A."/>
            <person name="Jiang F."/>
            <person name="Liu H."/>
            <person name="Zhao H."/>
            <person name="Xu D."/>
            <person name="Zhang Y."/>
        </authorList>
    </citation>
    <scope>NUCLEOTIDE SEQUENCE [LARGE SCALE GENOMIC DNA]</scope>
    <source>
        <strain evidence="2">cv. Niubang</strain>
    </source>
</reference>
<evidence type="ECO:0000313" key="2">
    <source>
        <dbReference type="Proteomes" id="UP001055879"/>
    </source>
</evidence>
<organism evidence="1 2">
    <name type="scientific">Arctium lappa</name>
    <name type="common">Greater burdock</name>
    <name type="synonym">Lappa major</name>
    <dbReference type="NCBI Taxonomy" id="4217"/>
    <lineage>
        <taxon>Eukaryota</taxon>
        <taxon>Viridiplantae</taxon>
        <taxon>Streptophyta</taxon>
        <taxon>Embryophyta</taxon>
        <taxon>Tracheophyta</taxon>
        <taxon>Spermatophyta</taxon>
        <taxon>Magnoliopsida</taxon>
        <taxon>eudicotyledons</taxon>
        <taxon>Gunneridae</taxon>
        <taxon>Pentapetalae</taxon>
        <taxon>asterids</taxon>
        <taxon>campanulids</taxon>
        <taxon>Asterales</taxon>
        <taxon>Asteraceae</taxon>
        <taxon>Carduoideae</taxon>
        <taxon>Cardueae</taxon>
        <taxon>Arctiinae</taxon>
        <taxon>Arctium</taxon>
    </lineage>
</organism>
<comment type="caution">
    <text evidence="1">The sequence shown here is derived from an EMBL/GenBank/DDBJ whole genome shotgun (WGS) entry which is preliminary data.</text>
</comment>
<proteinExistence type="predicted"/>
<keyword evidence="2" id="KW-1185">Reference proteome</keyword>